<name>A0A1I5MGV8_9PSEU</name>
<evidence type="ECO:0008006" key="3">
    <source>
        <dbReference type="Google" id="ProtNLM"/>
    </source>
</evidence>
<proteinExistence type="predicted"/>
<dbReference type="SUPFAM" id="SSF47413">
    <property type="entry name" value="lambda repressor-like DNA-binding domains"/>
    <property type="match status" value="1"/>
</dbReference>
<organism evidence="1 2">
    <name type="scientific">Amycolatopsis rubida</name>
    <dbReference type="NCBI Taxonomy" id="112413"/>
    <lineage>
        <taxon>Bacteria</taxon>
        <taxon>Bacillati</taxon>
        <taxon>Actinomycetota</taxon>
        <taxon>Actinomycetes</taxon>
        <taxon>Pseudonocardiales</taxon>
        <taxon>Pseudonocardiaceae</taxon>
        <taxon>Amycolatopsis</taxon>
    </lineage>
</organism>
<dbReference type="AlphaFoldDB" id="A0A1I5MGV8"/>
<dbReference type="STRING" id="112413.SAMN05421854_10442"/>
<evidence type="ECO:0000313" key="2">
    <source>
        <dbReference type="Proteomes" id="UP000199137"/>
    </source>
</evidence>
<reference evidence="1 2" key="1">
    <citation type="submission" date="2016-10" db="EMBL/GenBank/DDBJ databases">
        <authorList>
            <person name="de Groot N.N."/>
        </authorList>
    </citation>
    <scope>NUCLEOTIDE SEQUENCE [LARGE SCALE GENOMIC DNA]</scope>
    <source>
        <strain evidence="1 2">DSM 44637</strain>
    </source>
</reference>
<accession>A0A1I5MGV8</accession>
<protein>
    <recommendedName>
        <fullName evidence="3">Helix-turn-helix transcriptional regulator</fullName>
    </recommendedName>
</protein>
<dbReference type="EMBL" id="FOWC01000004">
    <property type="protein sequence ID" value="SFP08749.1"/>
    <property type="molecule type" value="Genomic_DNA"/>
</dbReference>
<dbReference type="Gene3D" id="1.10.260.40">
    <property type="entry name" value="lambda repressor-like DNA-binding domains"/>
    <property type="match status" value="1"/>
</dbReference>
<gene>
    <name evidence="1" type="ORF">SAMN05421854_10442</name>
</gene>
<sequence length="60" mass="6850">MKYNNAQELVIAAINRRSSRAELARELAISPETLTSYAVGRRKPSYDVTMKLLRITSEHE</sequence>
<dbReference type="Proteomes" id="UP000199137">
    <property type="component" value="Unassembled WGS sequence"/>
</dbReference>
<dbReference type="InterPro" id="IPR010982">
    <property type="entry name" value="Lambda_DNA-bd_dom_sf"/>
</dbReference>
<dbReference type="RefSeq" id="WP_143132448.1">
    <property type="nucleotide sequence ID" value="NZ_FOWC01000004.1"/>
</dbReference>
<dbReference type="GO" id="GO:0003677">
    <property type="term" value="F:DNA binding"/>
    <property type="evidence" value="ECO:0007669"/>
    <property type="project" value="InterPro"/>
</dbReference>
<evidence type="ECO:0000313" key="1">
    <source>
        <dbReference type="EMBL" id="SFP08749.1"/>
    </source>
</evidence>